<name>A0ABY6GY34_9GAMM</name>
<gene>
    <name evidence="2" type="ORF">NX720_05105</name>
</gene>
<dbReference type="RefSeq" id="WP_262599833.1">
    <property type="nucleotide sequence ID" value="NZ_CP103300.1"/>
</dbReference>
<protein>
    <submittedName>
        <fullName evidence="2">Uncharacterized protein</fullName>
    </submittedName>
</protein>
<feature type="compositionally biased region" description="Polar residues" evidence="1">
    <location>
        <begin position="1"/>
        <end position="14"/>
    </location>
</feature>
<proteinExistence type="predicted"/>
<sequence>MNGTPTTVNSSIPCQTVDHREQQEKLPEITISTTGQGSLAGAARALPANNKRLPESTLSTPSKNIHSDRTTRRLTTTDPERISQCATAIKQAFPLPTTELTKENTAKAIGHYFYSNDYSKKYRKSLNFPAMIADMAKRPETQSKSPRIGLVIGQSSLPDAAPEFARHCDIVLIVDNDPLLLSSIEKRMDLLIGCELEEEDYYKHLNSYIFDDLMSFRRDKFYYDYIYSIKNLNTELDNARKALGQHWAFSSQERLTEVKEAVKKTHFIPVYGNIFSKKFLESMGGILTSHDALVHVLNLTNVFEYHPKTSPLTPYDTEDTIGKPSELADRLKICPQALIHSSRMLRFNQGSRFGPPADHFQTLDDLLLEDIKKPGMVF</sequence>
<evidence type="ECO:0000313" key="3">
    <source>
        <dbReference type="Proteomes" id="UP001163255"/>
    </source>
</evidence>
<accession>A0ABY6GY34</accession>
<organism evidence="2 3">
    <name type="scientific">Endozoicomonas euniceicola</name>
    <dbReference type="NCBI Taxonomy" id="1234143"/>
    <lineage>
        <taxon>Bacteria</taxon>
        <taxon>Pseudomonadati</taxon>
        <taxon>Pseudomonadota</taxon>
        <taxon>Gammaproteobacteria</taxon>
        <taxon>Oceanospirillales</taxon>
        <taxon>Endozoicomonadaceae</taxon>
        <taxon>Endozoicomonas</taxon>
    </lineage>
</organism>
<feature type="region of interest" description="Disordered" evidence="1">
    <location>
        <begin position="1"/>
        <end position="23"/>
    </location>
</feature>
<keyword evidence="3" id="KW-1185">Reference proteome</keyword>
<reference evidence="2" key="1">
    <citation type="submission" date="2022-10" db="EMBL/GenBank/DDBJ databases">
        <title>Completed Genome Sequence of two octocoral isolated bacterium, Endozoicomonas euniceicola EF212T and Endozoicomonas gorgoniicola PS125T.</title>
        <authorList>
            <person name="Chiou Y.-J."/>
            <person name="Chen Y.-H."/>
        </authorList>
    </citation>
    <scope>NUCLEOTIDE SEQUENCE</scope>
    <source>
        <strain evidence="2">EF212</strain>
    </source>
</reference>
<dbReference type="Proteomes" id="UP001163255">
    <property type="component" value="Chromosome"/>
</dbReference>
<evidence type="ECO:0000313" key="2">
    <source>
        <dbReference type="EMBL" id="UYM17304.1"/>
    </source>
</evidence>
<dbReference type="EMBL" id="CP103300">
    <property type="protein sequence ID" value="UYM17304.1"/>
    <property type="molecule type" value="Genomic_DNA"/>
</dbReference>
<evidence type="ECO:0000256" key="1">
    <source>
        <dbReference type="SAM" id="MobiDB-lite"/>
    </source>
</evidence>
<feature type="region of interest" description="Disordered" evidence="1">
    <location>
        <begin position="47"/>
        <end position="79"/>
    </location>
</feature>